<dbReference type="SUPFAM" id="SSF52266">
    <property type="entry name" value="SGNH hydrolase"/>
    <property type="match status" value="1"/>
</dbReference>
<dbReference type="Pfam" id="PF13472">
    <property type="entry name" value="Lipase_GDSL_2"/>
    <property type="match status" value="1"/>
</dbReference>
<proteinExistence type="predicted"/>
<feature type="domain" description="SGNH hydrolase-type esterase" evidence="1">
    <location>
        <begin position="9"/>
        <end position="184"/>
    </location>
</feature>
<dbReference type="EMBL" id="LVJZ01000003">
    <property type="protein sequence ID" value="ODB98649.1"/>
    <property type="molecule type" value="Genomic_DNA"/>
</dbReference>
<gene>
    <name evidence="2" type="ORF">A3196_14065</name>
</gene>
<dbReference type="Gene3D" id="3.40.50.1110">
    <property type="entry name" value="SGNH hydrolase"/>
    <property type="match status" value="1"/>
</dbReference>
<sequence>MKQILLYADSLSWGIIPGTRDRFSFNQRWPGVLELELLHRGNQVRIIEDCLNGRRTVFEDPFKAGRNGLVGLEQRIEINSPLSLVMLFLGTNDFQSMHNHNAWHAAQGINSLIIAIRKAPIEPGMPNPKILVIAPPAIQVPKGEIAAKFEGAEKKAVGLAAAIKHVASENDCAFFDAGMVTSTSRVDGVHLDLEQHMNLGNALADGVEKLIA</sequence>
<evidence type="ECO:0000313" key="2">
    <source>
        <dbReference type="EMBL" id="ODB98649.1"/>
    </source>
</evidence>
<dbReference type="CDD" id="cd01839">
    <property type="entry name" value="SGNH_arylesterase_like"/>
    <property type="match status" value="1"/>
</dbReference>
<dbReference type="RefSeq" id="WP_069006068.1">
    <property type="nucleotide sequence ID" value="NZ_LVJX01000011.1"/>
</dbReference>
<organism evidence="2 3">
    <name type="scientific">Candidatus Thiodiazotropha endoloripes</name>
    <dbReference type="NCBI Taxonomy" id="1818881"/>
    <lineage>
        <taxon>Bacteria</taxon>
        <taxon>Pseudomonadati</taxon>
        <taxon>Pseudomonadota</taxon>
        <taxon>Gammaproteobacteria</taxon>
        <taxon>Chromatiales</taxon>
        <taxon>Sedimenticolaceae</taxon>
        <taxon>Candidatus Thiodiazotropha</taxon>
    </lineage>
</organism>
<comment type="caution">
    <text evidence="2">The sequence shown here is derived from an EMBL/GenBank/DDBJ whole genome shotgun (WGS) entry which is preliminary data.</text>
</comment>
<dbReference type="Proteomes" id="UP000094849">
    <property type="component" value="Unassembled WGS sequence"/>
</dbReference>
<dbReference type="GO" id="GO:0016788">
    <property type="term" value="F:hydrolase activity, acting on ester bonds"/>
    <property type="evidence" value="ECO:0007669"/>
    <property type="project" value="UniProtKB-ARBA"/>
</dbReference>
<evidence type="ECO:0000259" key="1">
    <source>
        <dbReference type="Pfam" id="PF13472"/>
    </source>
</evidence>
<accession>A0A1E2UV58</accession>
<reference evidence="2 3" key="1">
    <citation type="submission" date="2016-03" db="EMBL/GenBank/DDBJ databases">
        <title>Chemosynthetic sulphur-oxidizing symbionts of marine invertebrate animals are capable of nitrogen fixation.</title>
        <authorList>
            <person name="Petersen J.M."/>
            <person name="Kemper A."/>
            <person name="Gruber-Vodicka H."/>
            <person name="Cardini U."/>
            <person name="Geest Mvander."/>
            <person name="Kleiner M."/>
            <person name="Bulgheresi S."/>
            <person name="Fussmann M."/>
            <person name="Herbold C."/>
            <person name="Seah B.K.B."/>
            <person name="Antony C.Paul."/>
            <person name="Liu D."/>
            <person name="Belitz A."/>
            <person name="Weber M."/>
        </authorList>
    </citation>
    <scope>NUCLEOTIDE SEQUENCE [LARGE SCALE GENOMIC DNA]</scope>
    <source>
        <strain evidence="2">G_D</strain>
    </source>
</reference>
<evidence type="ECO:0000313" key="3">
    <source>
        <dbReference type="Proteomes" id="UP000094849"/>
    </source>
</evidence>
<dbReference type="AlphaFoldDB" id="A0A1E2UV58"/>
<dbReference type="InterPro" id="IPR013830">
    <property type="entry name" value="SGNH_hydro"/>
</dbReference>
<dbReference type="InterPro" id="IPR036514">
    <property type="entry name" value="SGNH_hydro_sf"/>
</dbReference>
<keyword evidence="3" id="KW-1185">Reference proteome</keyword>
<protein>
    <submittedName>
        <fullName evidence="2">GDSL family lipase</fullName>
    </submittedName>
</protein>
<name>A0A1E2UV58_9GAMM</name>
<dbReference type="STRING" id="1818881.A3196_14065"/>